<organism evidence="2 3">
    <name type="scientific">Sneathia sanguinegens</name>
    <dbReference type="NCBI Taxonomy" id="40543"/>
    <lineage>
        <taxon>Bacteria</taxon>
        <taxon>Fusobacteriati</taxon>
        <taxon>Fusobacteriota</taxon>
        <taxon>Fusobacteriia</taxon>
        <taxon>Fusobacteriales</taxon>
        <taxon>Leptotrichiaceae</taxon>
        <taxon>Sneathia</taxon>
    </lineage>
</organism>
<dbReference type="InterPro" id="IPR026038">
    <property type="entry name" value="Put_PGPase"/>
</dbReference>
<sequence>MKYELYDLTISLIEQRGVKIRDIAELVLISQKKYYKDLTIEEAEFNVERVLRKREVQNVIMTGIQLDKLAEEGKISSPLDKILMEDNPLYGVDEIMALSICNIYGSIGFTNYGYLDKLKPGILEKIDKKVEGKCNVFLDDLIGAVAAAACSRLAHNYGWEI</sequence>
<protein>
    <submittedName>
        <fullName evidence="2">Phosphatidylglycerophosphatase A</fullName>
    </submittedName>
</protein>
<dbReference type="CDD" id="cd06971">
    <property type="entry name" value="PgpA"/>
    <property type="match status" value="1"/>
</dbReference>
<evidence type="ECO:0000259" key="1">
    <source>
        <dbReference type="Pfam" id="PF04608"/>
    </source>
</evidence>
<dbReference type="InterPro" id="IPR007686">
    <property type="entry name" value="YutG/PgpA"/>
</dbReference>
<dbReference type="Gene3D" id="1.10.3760.10">
    <property type="entry name" value="PgpA-like"/>
    <property type="match status" value="1"/>
</dbReference>
<dbReference type="SUPFAM" id="SSF101307">
    <property type="entry name" value="YutG-like"/>
    <property type="match status" value="1"/>
</dbReference>
<dbReference type="PIRSF" id="PIRSF019587">
    <property type="entry name" value="PGPase"/>
    <property type="match status" value="1"/>
</dbReference>
<name>A0ABT7HIG9_9FUSO</name>
<comment type="caution">
    <text evidence="2">The sequence shown here is derived from an EMBL/GenBank/DDBJ whole genome shotgun (WGS) entry which is preliminary data.</text>
</comment>
<dbReference type="RefSeq" id="WP_277284815.1">
    <property type="nucleotide sequence ID" value="NZ_CAMPUK010000004.1"/>
</dbReference>
<feature type="domain" description="YutG/PgpA" evidence="1">
    <location>
        <begin position="32"/>
        <end position="155"/>
    </location>
</feature>
<dbReference type="Pfam" id="PF04608">
    <property type="entry name" value="PgpA"/>
    <property type="match status" value="1"/>
</dbReference>
<dbReference type="Proteomes" id="UP001225134">
    <property type="component" value="Unassembled WGS sequence"/>
</dbReference>
<accession>A0ABT7HIG9</accession>
<keyword evidence="3" id="KW-1185">Reference proteome</keyword>
<dbReference type="InterPro" id="IPR036681">
    <property type="entry name" value="PgpA-like_sf"/>
</dbReference>
<proteinExistence type="predicted"/>
<reference evidence="2 3" key="1">
    <citation type="submission" date="2023-06" db="EMBL/GenBank/DDBJ databases">
        <title>Antibody response to the Sneathia vaginalis cytopathogenic toxin A during pregnancy.</title>
        <authorList>
            <person name="Mccoy Z.T."/>
            <person name="Serrano M.G."/>
            <person name="Spaine K."/>
            <person name="Edwards D.J."/>
            <person name="Buck G.A."/>
            <person name="Jefferson K."/>
        </authorList>
    </citation>
    <scope>NUCLEOTIDE SEQUENCE [LARGE SCALE GENOMIC DNA]</scope>
    <source>
        <strain evidence="2 3">CCUG 42621</strain>
    </source>
</reference>
<gene>
    <name evidence="2" type="ORF">QQA45_02100</name>
</gene>
<evidence type="ECO:0000313" key="3">
    <source>
        <dbReference type="Proteomes" id="UP001225134"/>
    </source>
</evidence>
<evidence type="ECO:0000313" key="2">
    <source>
        <dbReference type="EMBL" id="MDK9580312.1"/>
    </source>
</evidence>
<dbReference type="EMBL" id="JASSPP010000002">
    <property type="protein sequence ID" value="MDK9580312.1"/>
    <property type="molecule type" value="Genomic_DNA"/>
</dbReference>